<evidence type="ECO:0000313" key="8">
    <source>
        <dbReference type="Proteomes" id="UP000515908"/>
    </source>
</evidence>
<keyword evidence="3" id="KW-0235">DNA replication</keyword>
<gene>
    <name evidence="7" type="ORF">ADEAN_000830100</name>
</gene>
<keyword evidence="2" id="KW-0175">Coiled coil</keyword>
<keyword evidence="3" id="KW-0804">Transcription</keyword>
<dbReference type="PANTHER" id="PTHR13980:SF15">
    <property type="entry name" value="FACT COMPLEX SUBUNIT SPT16"/>
    <property type="match status" value="1"/>
</dbReference>
<dbReference type="Proteomes" id="UP000515908">
    <property type="component" value="Chromosome 18"/>
</dbReference>
<comment type="subunit">
    <text evidence="3">Component of the FACT complex.</text>
</comment>
<evidence type="ECO:0000259" key="5">
    <source>
        <dbReference type="SMART" id="SM01286"/>
    </source>
</evidence>
<dbReference type="InterPro" id="IPR040258">
    <property type="entry name" value="Spt16"/>
</dbReference>
<dbReference type="AlphaFoldDB" id="A0A7G2CLQ3"/>
<reference evidence="7 8" key="1">
    <citation type="submission" date="2020-08" db="EMBL/GenBank/DDBJ databases">
        <authorList>
            <person name="Newling K."/>
            <person name="Davey J."/>
            <person name="Forrester S."/>
        </authorList>
    </citation>
    <scope>NUCLEOTIDE SEQUENCE [LARGE SCALE GENOMIC DNA]</scope>
    <source>
        <strain evidence="8">Crithidia deanei Carvalho (ATCC PRA-265)</strain>
    </source>
</reference>
<feature type="domain" description="Histone chaperone RTT106/FACT complex subunit SPT16-like middle" evidence="6">
    <location>
        <begin position="787"/>
        <end position="879"/>
    </location>
</feature>
<keyword evidence="3" id="KW-0805">Transcription regulation</keyword>
<dbReference type="GO" id="GO:0006260">
    <property type="term" value="P:DNA replication"/>
    <property type="evidence" value="ECO:0007669"/>
    <property type="project" value="UniProtKB-KW"/>
</dbReference>
<protein>
    <recommendedName>
        <fullName evidence="3">FACT complex subunit</fullName>
    </recommendedName>
</protein>
<feature type="domain" description="FACT complex subunit SPT16 middle" evidence="5">
    <location>
        <begin position="534"/>
        <end position="674"/>
    </location>
</feature>
<accession>A0A7G2CLQ3</accession>
<dbReference type="Gene3D" id="2.30.29.30">
    <property type="entry name" value="Pleckstrin-homology domain (PH domain)/Phosphotyrosine-binding domain (PTB)"/>
    <property type="match status" value="1"/>
</dbReference>
<dbReference type="GO" id="GO:0006368">
    <property type="term" value="P:transcription elongation by RNA polymerase II"/>
    <property type="evidence" value="ECO:0007669"/>
    <property type="project" value="TreeGrafter"/>
</dbReference>
<feature type="region of interest" description="Disordered" evidence="4">
    <location>
        <begin position="915"/>
        <end position="1033"/>
    </location>
</feature>
<dbReference type="InterPro" id="IPR056595">
    <property type="entry name" value="Fact-SPT16_PH"/>
</dbReference>
<dbReference type="GO" id="GO:0031491">
    <property type="term" value="F:nucleosome binding"/>
    <property type="evidence" value="ECO:0007669"/>
    <property type="project" value="TreeGrafter"/>
</dbReference>
<dbReference type="SUPFAM" id="SSF55920">
    <property type="entry name" value="Creatinase/aminopeptidase"/>
    <property type="match status" value="1"/>
</dbReference>
<dbReference type="GO" id="GO:0035101">
    <property type="term" value="C:FACT complex"/>
    <property type="evidence" value="ECO:0007669"/>
    <property type="project" value="UniProtKB-UniRule"/>
</dbReference>
<dbReference type="InterPro" id="IPR011993">
    <property type="entry name" value="PH-like_dom_sf"/>
</dbReference>
<evidence type="ECO:0000256" key="2">
    <source>
        <dbReference type="ARBA" id="ARBA00023054"/>
    </source>
</evidence>
<keyword evidence="3" id="KW-0539">Nucleus</keyword>
<feature type="compositionally biased region" description="Acidic residues" evidence="4">
    <location>
        <begin position="915"/>
        <end position="949"/>
    </location>
</feature>
<sequence>MSLTIVNSRIHDLLQTWSASKAAGDAAATGSDVLFLLCGTWTEETMENQRGQAVIQYVLDATRYLSNVALFLAEGKALVVYKEEEGRTVAEGTPVDGLQVTLLRAADNAEEVAAAITSFIGNGKLGSASATQELPLQVGPFAEEVLTTVRRIAQTNSGGDPANVSQLLGELLFVKDADGVRDLQRAAAVCGRVFKEWVSPTLTTEMIKTAPQTLAALREELVAVMSDPASIGLGESPHAAGFAPSLALTPCIFHQGVYLSDLQVQDLQQLNSLTSVPLQPGVVLVRYAMKNKCNTAFISRTMLLESKAPEGAKETYEFVYAISEFVKDSLTVGTRLQDVYTKTMAHAQQVNPQLAALLPKSFGFSTGLLILQQRGMIGEKGTAVVANGMSFVVRVVLEKIPTADGSTYDMELGDTVLVEDGVATVCTKKYRTIDEVVFDVEETKGVEDIIANKQFGTRSKVSGTVIVSGEEQREIRLREIAADNLKNYVKVGHVAAVEADTVRLTELGRLALGELTPYPLPQGSTPPEEAKRGIYVDTQRFLVWFPLMGRPTPFHVATISKVEVQHVGEEYVGLFELFGTTKSNVSFKVHPNCVFLRNLRYTDRTDSFSSIKAAIDDLVKAIRAKDASRKKSTVATASGTLKRSAQPVLLRNVKVRPPIKSVGSLELHENGFRYAYSGAPAEILFDNIEHAVFQPSFGQSMVIFHLTLKKPIVLNGKNTSMVQFYADVLETSELATTVKRGYEDEMREEERTSELIRRTNNQFLNFCRSAEAKMGRAVQMPLKGFSFDGVHARGTATFHSSIDRKLLYSVNEWPAFTLNVEDVELVSFERVFALTKTVDITFVFKNYHTPVVRINSIPADRLNDIKDWCLDANLYYTLSSENPRWTEVLKEILSDPEWNPWDAEGGWSIWNEDSVAGEEDEEEDSDSSYEEDEDEEEDSDSSWEEDEESASSSGSDDSDDSEESSGEDWDELERKAEAQDRKRGRDENEDDAPRRRAPPPQRRPDNAPSRSGPVKTPMKAPMFGKSVPPPRRF</sequence>
<dbReference type="Pfam" id="PF08512">
    <property type="entry name" value="Rttp106-like_middle"/>
    <property type="match status" value="1"/>
</dbReference>
<keyword evidence="8" id="KW-1185">Reference proteome</keyword>
<dbReference type="Gene3D" id="2.30.29.150">
    <property type="match status" value="1"/>
</dbReference>
<keyword evidence="3" id="KW-0234">DNA repair</keyword>
<feature type="compositionally biased region" description="Basic and acidic residues" evidence="4">
    <location>
        <begin position="972"/>
        <end position="994"/>
    </location>
</feature>
<dbReference type="SMART" id="SM01286">
    <property type="entry name" value="SPT16"/>
    <property type="match status" value="1"/>
</dbReference>
<keyword evidence="3" id="KW-0158">Chromosome</keyword>
<dbReference type="InterPro" id="IPR000994">
    <property type="entry name" value="Pept_M24"/>
</dbReference>
<keyword evidence="3" id="KW-0227">DNA damage</keyword>
<feature type="compositionally biased region" description="Acidic residues" evidence="4">
    <location>
        <begin position="956"/>
        <end position="971"/>
    </location>
</feature>
<name>A0A7G2CLQ3_9TRYP</name>
<dbReference type="Gene3D" id="3.90.230.10">
    <property type="entry name" value="Creatinase/methionine aminopeptidase superfamily"/>
    <property type="match status" value="1"/>
</dbReference>
<dbReference type="SMART" id="SM01287">
    <property type="entry name" value="Rtt106"/>
    <property type="match status" value="1"/>
</dbReference>
<dbReference type="InterPro" id="IPR048969">
    <property type="entry name" value="FACT_SPT16_C"/>
</dbReference>
<dbReference type="VEuPathDB" id="TriTrypDB:ADEAN_000830100"/>
<dbReference type="InterPro" id="IPR013719">
    <property type="entry name" value="RTT106/SPT16-like_middle_dom"/>
</dbReference>
<dbReference type="PANTHER" id="PTHR13980">
    <property type="entry name" value="CDC68 RELATED"/>
    <property type="match status" value="1"/>
</dbReference>
<evidence type="ECO:0000256" key="1">
    <source>
        <dbReference type="ARBA" id="ARBA00010779"/>
    </source>
</evidence>
<dbReference type="OrthoDB" id="10251642at2759"/>
<dbReference type="Gene3D" id="2.30.29.210">
    <property type="entry name" value="FACT complex subunit Spt16p/Cdc68p"/>
    <property type="match status" value="1"/>
</dbReference>
<dbReference type="InterPro" id="IPR036005">
    <property type="entry name" value="Creatinase/aminopeptidase-like"/>
</dbReference>
<proteinExistence type="inferred from homology"/>
<comment type="similarity">
    <text evidence="1 3">Belongs to the peptidase M24 family. SPT16 subfamily.</text>
</comment>
<evidence type="ECO:0000259" key="6">
    <source>
        <dbReference type="SMART" id="SM01287"/>
    </source>
</evidence>
<dbReference type="EMBL" id="LR877162">
    <property type="protein sequence ID" value="CAD2220778.1"/>
    <property type="molecule type" value="Genomic_DNA"/>
</dbReference>
<dbReference type="GO" id="GO:0006281">
    <property type="term" value="P:DNA repair"/>
    <property type="evidence" value="ECO:0007669"/>
    <property type="project" value="UniProtKB-UniRule"/>
</dbReference>
<dbReference type="Pfam" id="PF24824">
    <property type="entry name" value="PH_SPT16"/>
    <property type="match status" value="1"/>
</dbReference>
<dbReference type="Pfam" id="PF08644">
    <property type="entry name" value="SPT16"/>
    <property type="match status" value="1"/>
</dbReference>
<dbReference type="Pfam" id="PF21091">
    <property type="entry name" value="SPT16_C"/>
    <property type="match status" value="1"/>
</dbReference>
<evidence type="ECO:0000313" key="7">
    <source>
        <dbReference type="EMBL" id="CAD2220778.1"/>
    </source>
</evidence>
<evidence type="ECO:0000256" key="4">
    <source>
        <dbReference type="SAM" id="MobiDB-lite"/>
    </source>
</evidence>
<comment type="subcellular location">
    <subcellularLocation>
        <location evidence="3">Nucleus</location>
    </subcellularLocation>
    <subcellularLocation>
        <location evidence="3">Chromosome</location>
    </subcellularLocation>
</comment>
<dbReference type="InterPro" id="IPR013953">
    <property type="entry name" value="FACT_SPT16_M"/>
</dbReference>
<evidence type="ECO:0000256" key="3">
    <source>
        <dbReference type="RuleBase" id="RU367052"/>
    </source>
</evidence>
<organism evidence="7 8">
    <name type="scientific">Angomonas deanei</name>
    <dbReference type="NCBI Taxonomy" id="59799"/>
    <lineage>
        <taxon>Eukaryota</taxon>
        <taxon>Discoba</taxon>
        <taxon>Euglenozoa</taxon>
        <taxon>Kinetoplastea</taxon>
        <taxon>Metakinetoplastina</taxon>
        <taxon>Trypanosomatida</taxon>
        <taxon>Trypanosomatidae</taxon>
        <taxon>Strigomonadinae</taxon>
        <taxon>Angomonas</taxon>
    </lineage>
</organism>
<dbReference type="Pfam" id="PF00557">
    <property type="entry name" value="Peptidase_M24"/>
    <property type="match status" value="1"/>
</dbReference>
<comment type="function">
    <text evidence="3">Component of the FACT complex, a general chromatin factor that acts to reorganize nucleosomes. The FACT complex is involved in multiple processes that require DNA as a template such as mRNA elongation, DNA replication and DNA repair. During transcription elongation the FACT complex acts as a histone chaperone that both destabilizes and restores nucleosomal structure. It facilitates the passage of RNA polymerase II and transcription by promoting the dissociation of one histone H2A-H2B dimer from the nucleosome, then subsequently promotes the reestablishment of the nucleosome following the passage of RNA polymerase II.</text>
</comment>